<gene>
    <name evidence="1" type="ORF">BN2614_LOCUS1</name>
</gene>
<reference evidence="1 2" key="1">
    <citation type="submission" date="2018-10" db="EMBL/GenBank/DDBJ databases">
        <authorList>
            <person name="Ekblom R."/>
            <person name="Jareborg N."/>
        </authorList>
    </citation>
    <scope>NUCLEOTIDE SEQUENCE [LARGE SCALE GENOMIC DNA]</scope>
    <source>
        <tissue evidence="1">Muscle</tissue>
    </source>
</reference>
<feature type="non-terminal residue" evidence="1">
    <location>
        <position position="72"/>
    </location>
</feature>
<name>A0A9X9MAV1_GULGU</name>
<sequence>MVGPESPLPQGLLSSEQEVAVTHLRSGTDSTPLLQSSLFRDCGLSPITSLPHPSSMKTTHFIQCLRASLNFR</sequence>
<evidence type="ECO:0000313" key="2">
    <source>
        <dbReference type="Proteomes" id="UP000269945"/>
    </source>
</evidence>
<evidence type="ECO:0000313" key="1">
    <source>
        <dbReference type="EMBL" id="VCX40774.1"/>
    </source>
</evidence>
<keyword evidence="2" id="KW-1185">Reference proteome</keyword>
<dbReference type="AlphaFoldDB" id="A0A9X9MAV1"/>
<proteinExistence type="predicted"/>
<dbReference type="Proteomes" id="UP000269945">
    <property type="component" value="Unassembled WGS sequence"/>
</dbReference>
<comment type="caution">
    <text evidence="1">The sequence shown here is derived from an EMBL/GenBank/DDBJ whole genome shotgun (WGS) entry which is preliminary data.</text>
</comment>
<organism evidence="1 2">
    <name type="scientific">Gulo gulo</name>
    <name type="common">Wolverine</name>
    <name type="synonym">Gluton</name>
    <dbReference type="NCBI Taxonomy" id="48420"/>
    <lineage>
        <taxon>Eukaryota</taxon>
        <taxon>Metazoa</taxon>
        <taxon>Chordata</taxon>
        <taxon>Craniata</taxon>
        <taxon>Vertebrata</taxon>
        <taxon>Euteleostomi</taxon>
        <taxon>Mammalia</taxon>
        <taxon>Eutheria</taxon>
        <taxon>Laurasiatheria</taxon>
        <taxon>Carnivora</taxon>
        <taxon>Caniformia</taxon>
        <taxon>Musteloidea</taxon>
        <taxon>Mustelidae</taxon>
        <taxon>Guloninae</taxon>
        <taxon>Gulo</taxon>
    </lineage>
</organism>
<dbReference type="EMBL" id="CYRY02045374">
    <property type="protein sequence ID" value="VCX40774.1"/>
    <property type="molecule type" value="Genomic_DNA"/>
</dbReference>
<accession>A0A9X9MAV1</accession>
<protein>
    <submittedName>
        <fullName evidence="1">Uncharacterized protein</fullName>
    </submittedName>
</protein>